<reference evidence="1 2" key="1">
    <citation type="submission" date="2014-10" db="EMBL/GenBank/DDBJ databases">
        <title>Pedobacter Kyungheensis.</title>
        <authorList>
            <person name="Anderson B.M."/>
            <person name="Newman J.D."/>
        </authorList>
    </citation>
    <scope>NUCLEOTIDE SEQUENCE [LARGE SCALE GENOMIC DNA]</scope>
    <source>
        <strain evidence="1 2">KACC 16221</strain>
    </source>
</reference>
<proteinExistence type="predicted"/>
<gene>
    <name evidence="1" type="ORF">OC25_19205</name>
</gene>
<evidence type="ECO:0000313" key="2">
    <source>
        <dbReference type="Proteomes" id="UP000031246"/>
    </source>
</evidence>
<dbReference type="OrthoDB" id="768995at2"/>
<dbReference type="AlphaFoldDB" id="A0A0C1D4I1"/>
<dbReference type="EMBL" id="JSYN01000025">
    <property type="protein sequence ID" value="KIA91911.1"/>
    <property type="molecule type" value="Genomic_DNA"/>
</dbReference>
<organism evidence="1 2">
    <name type="scientific">Pedobacter kyungheensis</name>
    <dbReference type="NCBI Taxonomy" id="1069985"/>
    <lineage>
        <taxon>Bacteria</taxon>
        <taxon>Pseudomonadati</taxon>
        <taxon>Bacteroidota</taxon>
        <taxon>Sphingobacteriia</taxon>
        <taxon>Sphingobacteriales</taxon>
        <taxon>Sphingobacteriaceae</taxon>
        <taxon>Pedobacter</taxon>
    </lineage>
</organism>
<protein>
    <submittedName>
        <fullName evidence="1">Uncharacterized protein</fullName>
    </submittedName>
</protein>
<dbReference type="RefSeq" id="WP_039479439.1">
    <property type="nucleotide sequence ID" value="NZ_JSYN01000025.1"/>
</dbReference>
<accession>A0A0C1D4I1</accession>
<sequence>MKKVIGLLAPVLVFTVGLFSSFTPEKVKASTQKFTPPGVITVTKNFTTSNGLPAVATLQYTSGQVYSSITITIQGEGNVPLTSVSHSSGPIYADRFEGYKAGSYYEYFADVLVTGNQTIGWQISDVSVEAVVI</sequence>
<keyword evidence="2" id="KW-1185">Reference proteome</keyword>
<evidence type="ECO:0000313" key="1">
    <source>
        <dbReference type="EMBL" id="KIA91911.1"/>
    </source>
</evidence>
<name>A0A0C1D4I1_9SPHI</name>
<dbReference type="Proteomes" id="UP000031246">
    <property type="component" value="Unassembled WGS sequence"/>
</dbReference>
<comment type="caution">
    <text evidence="1">The sequence shown here is derived from an EMBL/GenBank/DDBJ whole genome shotgun (WGS) entry which is preliminary data.</text>
</comment>